<dbReference type="KEGG" id="vg:26638132"/>
<dbReference type="GO" id="GO:0006281">
    <property type="term" value="P:DNA repair"/>
    <property type="evidence" value="ECO:0007669"/>
    <property type="project" value="TreeGrafter"/>
</dbReference>
<dbReference type="InterPro" id="IPR056782">
    <property type="entry name" value="HAD_PNKP"/>
</dbReference>
<reference evidence="2 3" key="1">
    <citation type="journal article" date="2015" name="Plant Pathol. J.">
        <title>Isolation and Genomic Characterization of the T4-Like Bacteriophage PM2 Infecting Pectobacterium carotovorum subsp. carotovorum.</title>
        <authorList>
            <person name="Lim J.A."/>
            <person name="Lee D.H."/>
            <person name="Heu S."/>
        </authorList>
    </citation>
    <scope>NUCLEOTIDE SEQUENCE [LARGE SCALE GENOMIC DNA]</scope>
</reference>
<dbReference type="InterPro" id="IPR023214">
    <property type="entry name" value="HAD_sf"/>
</dbReference>
<organism evidence="2 3">
    <name type="scientific">Pectobacterium bacteriophage PM2</name>
    <dbReference type="NCBI Taxonomy" id="1429794"/>
    <lineage>
        <taxon>Viruses</taxon>
        <taxon>Duplodnaviria</taxon>
        <taxon>Heunggongvirae</taxon>
        <taxon>Uroviricota</taxon>
        <taxon>Caudoviricetes</taxon>
        <taxon>Pantevenvirales</taxon>
        <taxon>Straboviridae</taxon>
        <taxon>Tevenvirinae</taxon>
        <taxon>Mosugukvirus</taxon>
        <taxon>Mosugukvirus pm2</taxon>
    </lineage>
</organism>
<keyword evidence="2" id="KW-0808">Transferase</keyword>
<dbReference type="InterPro" id="IPR027417">
    <property type="entry name" value="P-loop_NTPase"/>
</dbReference>
<dbReference type="GO" id="GO:0047846">
    <property type="term" value="F:deoxynucleotide 3'-phosphatase activity"/>
    <property type="evidence" value="ECO:0007669"/>
    <property type="project" value="InterPro"/>
</dbReference>
<dbReference type="Pfam" id="PF13671">
    <property type="entry name" value="AAA_33"/>
    <property type="match status" value="1"/>
</dbReference>
<dbReference type="GO" id="GO:0003690">
    <property type="term" value="F:double-stranded DNA binding"/>
    <property type="evidence" value="ECO:0007669"/>
    <property type="project" value="TreeGrafter"/>
</dbReference>
<dbReference type="GO" id="GO:0046403">
    <property type="term" value="F:polynucleotide 3'-phosphatase activity"/>
    <property type="evidence" value="ECO:0007669"/>
    <property type="project" value="TreeGrafter"/>
</dbReference>
<dbReference type="Gene3D" id="3.40.50.1000">
    <property type="entry name" value="HAD superfamily/HAD-like"/>
    <property type="match status" value="1"/>
</dbReference>
<keyword evidence="2" id="KW-0418">Kinase</keyword>
<dbReference type="SUPFAM" id="SSF56784">
    <property type="entry name" value="HAD-like"/>
    <property type="match status" value="1"/>
</dbReference>
<evidence type="ECO:0000313" key="3">
    <source>
        <dbReference type="Proteomes" id="UP000030739"/>
    </source>
</evidence>
<dbReference type="InterPro" id="IPR044493">
    <property type="entry name" value="PNKP_C_HAD"/>
</dbReference>
<dbReference type="Pfam" id="PF25109">
    <property type="entry name" value="HAD_PNKP"/>
    <property type="match status" value="1"/>
</dbReference>
<dbReference type="InterPro" id="IPR036412">
    <property type="entry name" value="HAD-like_sf"/>
</dbReference>
<dbReference type="PANTHER" id="PTHR12083:SF9">
    <property type="entry name" value="BIFUNCTIONAL POLYNUCLEOTIDE PHOSPHATASE_KINASE"/>
    <property type="match status" value="1"/>
</dbReference>
<evidence type="ECO:0000259" key="1">
    <source>
        <dbReference type="Pfam" id="PF25109"/>
    </source>
</evidence>
<dbReference type="PANTHER" id="PTHR12083">
    <property type="entry name" value="BIFUNCTIONAL POLYNUCLEOTIDE PHOSPHATASE/KINASE"/>
    <property type="match status" value="1"/>
</dbReference>
<dbReference type="OrthoDB" id="5906at10239"/>
<dbReference type="GO" id="GO:0046404">
    <property type="term" value="F:ATP-dependent polydeoxyribonucleotide 5'-hydroxyl-kinase activity"/>
    <property type="evidence" value="ECO:0007669"/>
    <property type="project" value="TreeGrafter"/>
</dbReference>
<dbReference type="Gene3D" id="3.40.50.300">
    <property type="entry name" value="P-loop containing nucleotide triphosphate hydrolases"/>
    <property type="match status" value="1"/>
</dbReference>
<accession>A0A0A0Q0P0</accession>
<sequence>MRFAGINLKGPKMKEIILTVGCPGSGKSTWARKYAEQNQGYFIINRDSLRVGIHGDIERNNYKYTKAKEKIVTELQLAHAKTILSSESCKGVIISDTNLNKSRIETWSKFAEENNCKFTEQVIDVPWLELLKRNQYRGTEAVPLPVLRSMYKAMKEYMGAPKYVPNGSLPKAVIFDLDGTLAIHTARSPYDLDKLDTDAPNRMVVEYARMLHEKGYKIITVSGRESGTKENPLKYYEMTKTWMNEFNIPWDRHYQRKQGDSRSDMVVKEEILLNGIADRYNVVLAVDDRDQVVEMWRQLGIECWQVNFGEF</sequence>
<proteinExistence type="predicted"/>
<keyword evidence="3" id="KW-1185">Reference proteome</keyword>
<dbReference type="EMBL" id="KF835987">
    <property type="protein sequence ID" value="AHY25201.1"/>
    <property type="molecule type" value="Genomic_DNA"/>
</dbReference>
<dbReference type="GeneID" id="26638132"/>
<dbReference type="SUPFAM" id="SSF52540">
    <property type="entry name" value="P-loop containing nucleoside triphosphate hydrolases"/>
    <property type="match status" value="1"/>
</dbReference>
<dbReference type="SFLD" id="SFLDS00003">
    <property type="entry name" value="Haloacid_Dehalogenase"/>
    <property type="match status" value="1"/>
</dbReference>
<dbReference type="Proteomes" id="UP000030739">
    <property type="component" value="Segment"/>
</dbReference>
<gene>
    <name evidence="2" type="ORF">PM2_239</name>
</gene>
<evidence type="ECO:0000313" key="2">
    <source>
        <dbReference type="EMBL" id="AHY25201.1"/>
    </source>
</evidence>
<protein>
    <submittedName>
        <fullName evidence="2">Polynucleotide 5'-kinase and 3'-phosphatase</fullName>
    </submittedName>
</protein>
<dbReference type="RefSeq" id="YP_009211660.1">
    <property type="nucleotide sequence ID" value="NC_028940.1"/>
</dbReference>
<name>A0A0A0Q0P0_9CAUD</name>
<dbReference type="SFLD" id="SFLDG00010">
    <property type="entry name" value="C1.8:_polynucleotide_5'-hydrox"/>
    <property type="match status" value="1"/>
</dbReference>
<feature type="domain" description="Polynucleotide kinase PNKP phosphatase" evidence="1">
    <location>
        <begin position="170"/>
        <end position="311"/>
    </location>
</feature>